<evidence type="ECO:0000313" key="5">
    <source>
        <dbReference type="EMBL" id="OGY33669.1"/>
    </source>
</evidence>
<sequence>MIIVTGGAGLIGSATVWALNERGRDDVVIVDNVDHEEKEHNIGHLRYDQMVGIADFRTQLLAGEWDNLGVEAIIHLGACSSTTEKNWDFLLDNNVEYTKDIIRWCADHNARCIYASSAATYGNGEQGYNDDHALFNDLVPLNLYGKSKLLVDIWARDGGYLNHAVGLRYFNVFGPNEWHKEAMKSVVATKYPELAEGKPITLFKSYKEGYGNGEQKRDFVYVKDAVRATLFFLDNPEPAGVFNVGMGVARSWLDLARAMFAALEKPEHIEFIDMPDGLKNQYQYFTQANIKKLTVAGFDSNANYRLEDAVKEYVTEYLQPHMHLGESS</sequence>
<dbReference type="GO" id="GO:0005975">
    <property type="term" value="P:carbohydrate metabolic process"/>
    <property type="evidence" value="ECO:0007669"/>
    <property type="project" value="InterPro"/>
</dbReference>
<dbReference type="Gene3D" id="3.40.50.720">
    <property type="entry name" value="NAD(P)-binding Rossmann-like Domain"/>
    <property type="match status" value="1"/>
</dbReference>
<dbReference type="Proteomes" id="UP000177528">
    <property type="component" value="Unassembled WGS sequence"/>
</dbReference>
<comment type="caution">
    <text evidence="5">The sequence shown here is derived from an EMBL/GenBank/DDBJ whole genome shotgun (WGS) entry which is preliminary data.</text>
</comment>
<dbReference type="PANTHER" id="PTHR43103:SF3">
    <property type="entry name" value="ADP-L-GLYCERO-D-MANNO-HEPTOSE-6-EPIMERASE"/>
    <property type="match status" value="1"/>
</dbReference>
<evidence type="ECO:0000256" key="3">
    <source>
        <dbReference type="ARBA" id="ARBA00023277"/>
    </source>
</evidence>
<gene>
    <name evidence="5" type="ORF">A3D99_00095</name>
</gene>
<dbReference type="EMBL" id="MHHR01000027">
    <property type="protein sequence ID" value="OGY33669.1"/>
    <property type="molecule type" value="Genomic_DNA"/>
</dbReference>
<feature type="domain" description="NAD-dependent epimerase/dehydratase" evidence="4">
    <location>
        <begin position="2"/>
        <end position="245"/>
    </location>
</feature>
<proteinExistence type="predicted"/>
<keyword evidence="2" id="KW-0413">Isomerase</keyword>
<accession>A0A1G1X0Y8</accession>
<evidence type="ECO:0000256" key="1">
    <source>
        <dbReference type="ARBA" id="ARBA00022857"/>
    </source>
</evidence>
<reference evidence="5 6" key="1">
    <citation type="journal article" date="2016" name="Nat. Commun.">
        <title>Thousands of microbial genomes shed light on interconnected biogeochemical processes in an aquifer system.</title>
        <authorList>
            <person name="Anantharaman K."/>
            <person name="Brown C.T."/>
            <person name="Hug L.A."/>
            <person name="Sharon I."/>
            <person name="Castelle C.J."/>
            <person name="Probst A.J."/>
            <person name="Thomas B.C."/>
            <person name="Singh A."/>
            <person name="Wilkins M.J."/>
            <person name="Karaoz U."/>
            <person name="Brodie E.L."/>
            <person name="Williams K.H."/>
            <person name="Hubbard S.S."/>
            <person name="Banfield J.F."/>
        </authorList>
    </citation>
    <scope>NUCLEOTIDE SEQUENCE [LARGE SCALE GENOMIC DNA]</scope>
</reference>
<dbReference type="GO" id="GO:0050661">
    <property type="term" value="F:NADP binding"/>
    <property type="evidence" value="ECO:0007669"/>
    <property type="project" value="InterPro"/>
</dbReference>
<keyword evidence="3" id="KW-0119">Carbohydrate metabolism</keyword>
<keyword evidence="1" id="KW-0521">NADP</keyword>
<name>A0A1G1X0Y8_9BACT</name>
<evidence type="ECO:0000256" key="2">
    <source>
        <dbReference type="ARBA" id="ARBA00023235"/>
    </source>
</evidence>
<dbReference type="Pfam" id="PF01370">
    <property type="entry name" value="Epimerase"/>
    <property type="match status" value="1"/>
</dbReference>
<evidence type="ECO:0000313" key="6">
    <source>
        <dbReference type="Proteomes" id="UP000177528"/>
    </source>
</evidence>
<organism evidence="5 6">
    <name type="scientific">Candidatus Andersenbacteria bacterium RIFCSPHIGHO2_12_FULL_45_11</name>
    <dbReference type="NCBI Taxonomy" id="1797281"/>
    <lineage>
        <taxon>Bacteria</taxon>
        <taxon>Candidatus Anderseniibacteriota</taxon>
    </lineage>
</organism>
<dbReference type="GO" id="GO:0008712">
    <property type="term" value="F:ADP-glyceromanno-heptose 6-epimerase activity"/>
    <property type="evidence" value="ECO:0007669"/>
    <property type="project" value="InterPro"/>
</dbReference>
<dbReference type="InterPro" id="IPR011912">
    <property type="entry name" value="Heptose_epim"/>
</dbReference>
<dbReference type="AlphaFoldDB" id="A0A1G1X0Y8"/>
<evidence type="ECO:0000259" key="4">
    <source>
        <dbReference type="Pfam" id="PF01370"/>
    </source>
</evidence>
<dbReference type="Gene3D" id="3.90.25.10">
    <property type="entry name" value="UDP-galactose 4-epimerase, domain 1"/>
    <property type="match status" value="1"/>
</dbReference>
<dbReference type="SUPFAM" id="SSF51735">
    <property type="entry name" value="NAD(P)-binding Rossmann-fold domains"/>
    <property type="match status" value="1"/>
</dbReference>
<dbReference type="InterPro" id="IPR036291">
    <property type="entry name" value="NAD(P)-bd_dom_sf"/>
</dbReference>
<dbReference type="InterPro" id="IPR001509">
    <property type="entry name" value="Epimerase_deHydtase"/>
</dbReference>
<dbReference type="PANTHER" id="PTHR43103">
    <property type="entry name" value="NUCLEOSIDE-DIPHOSPHATE-SUGAR EPIMERASE"/>
    <property type="match status" value="1"/>
</dbReference>
<dbReference type="NCBIfam" id="TIGR02197">
    <property type="entry name" value="heptose_epim"/>
    <property type="match status" value="1"/>
</dbReference>
<protein>
    <submittedName>
        <fullName evidence="5">ADP-glyceromanno-heptose 6-epimerase</fullName>
    </submittedName>
</protein>